<dbReference type="InterPro" id="IPR052778">
    <property type="entry name" value="Centrosome-WD_assoc"/>
</dbReference>
<dbReference type="EMBL" id="JAHWGI010001033">
    <property type="protein sequence ID" value="KAK3921231.1"/>
    <property type="molecule type" value="Genomic_DNA"/>
</dbReference>
<reference evidence="1" key="2">
    <citation type="journal article" date="2023" name="BMC Genomics">
        <title>Pest status, molecular evolution, and epigenetic factors derived from the genome assembly of Frankliniella fusca, a thysanopteran phytovirus vector.</title>
        <authorList>
            <person name="Catto M.A."/>
            <person name="Labadie P.E."/>
            <person name="Jacobson A.L."/>
            <person name="Kennedy G.G."/>
            <person name="Srinivasan R."/>
            <person name="Hunt B.G."/>
        </authorList>
    </citation>
    <scope>NUCLEOTIDE SEQUENCE</scope>
    <source>
        <strain evidence="1">PL_HMW_Pooled</strain>
    </source>
</reference>
<dbReference type="Gene3D" id="2.130.10.10">
    <property type="entry name" value="YVTN repeat-like/Quinoprotein amine dehydrogenase"/>
    <property type="match status" value="2"/>
</dbReference>
<accession>A0AAE1LIA3</accession>
<dbReference type="Proteomes" id="UP001219518">
    <property type="component" value="Unassembled WGS sequence"/>
</dbReference>
<comment type="caution">
    <text evidence="1">The sequence shown here is derived from an EMBL/GenBank/DDBJ whole genome shotgun (WGS) entry which is preliminary data.</text>
</comment>
<evidence type="ECO:0000313" key="1">
    <source>
        <dbReference type="EMBL" id="KAK3921231.1"/>
    </source>
</evidence>
<protein>
    <submittedName>
        <fullName evidence="1">WD repeat-containing protein tag-125</fullName>
    </submittedName>
</protein>
<organism evidence="1 2">
    <name type="scientific">Frankliniella fusca</name>
    <dbReference type="NCBI Taxonomy" id="407009"/>
    <lineage>
        <taxon>Eukaryota</taxon>
        <taxon>Metazoa</taxon>
        <taxon>Ecdysozoa</taxon>
        <taxon>Arthropoda</taxon>
        <taxon>Hexapoda</taxon>
        <taxon>Insecta</taxon>
        <taxon>Pterygota</taxon>
        <taxon>Neoptera</taxon>
        <taxon>Paraneoptera</taxon>
        <taxon>Thysanoptera</taxon>
        <taxon>Terebrantia</taxon>
        <taxon>Thripoidea</taxon>
        <taxon>Thripidae</taxon>
        <taxon>Frankliniella</taxon>
    </lineage>
</organism>
<dbReference type="GO" id="GO:1990811">
    <property type="term" value="C:MWP complex"/>
    <property type="evidence" value="ECO:0007669"/>
    <property type="project" value="TreeGrafter"/>
</dbReference>
<dbReference type="SUPFAM" id="SSF69322">
    <property type="entry name" value="Tricorn protease domain 2"/>
    <property type="match status" value="1"/>
</dbReference>
<keyword evidence="2" id="KW-1185">Reference proteome</keyword>
<dbReference type="AlphaFoldDB" id="A0AAE1LIA3"/>
<dbReference type="PANTHER" id="PTHR16220:SF0">
    <property type="entry name" value="WD REPEAT-CONTAINING PROTEIN WRAP73"/>
    <property type="match status" value="1"/>
</dbReference>
<dbReference type="SUPFAM" id="SSF117289">
    <property type="entry name" value="Nucleoporin domain"/>
    <property type="match status" value="1"/>
</dbReference>
<evidence type="ECO:0000313" key="2">
    <source>
        <dbReference type="Proteomes" id="UP001219518"/>
    </source>
</evidence>
<gene>
    <name evidence="1" type="ORF">KUF71_010446</name>
</gene>
<name>A0AAE1LIA3_9NEOP</name>
<proteinExistence type="predicted"/>
<dbReference type="InterPro" id="IPR015943">
    <property type="entry name" value="WD40/YVTN_repeat-like_dom_sf"/>
</dbReference>
<reference evidence="1" key="1">
    <citation type="submission" date="2021-07" db="EMBL/GenBank/DDBJ databases">
        <authorList>
            <person name="Catto M.A."/>
            <person name="Jacobson A."/>
            <person name="Kennedy G."/>
            <person name="Labadie P."/>
            <person name="Hunt B.G."/>
            <person name="Srinivasan R."/>
        </authorList>
    </citation>
    <scope>NUCLEOTIDE SEQUENCE</scope>
    <source>
        <strain evidence="1">PL_HMW_Pooled</strain>
        <tissue evidence="1">Head</tissue>
    </source>
</reference>
<dbReference type="PANTHER" id="PTHR16220">
    <property type="entry name" value="WD REPEAT PROTEIN 8-RELATED"/>
    <property type="match status" value="1"/>
</dbReference>
<dbReference type="GO" id="GO:0005815">
    <property type="term" value="C:microtubule organizing center"/>
    <property type="evidence" value="ECO:0007669"/>
    <property type="project" value="TreeGrafter"/>
</dbReference>
<sequence>MSGQASLSPKAGKFKRWKLSTPSEDEAVLFVKFSPCSRLLGVSFRKCVKVFRLNYSRLACDEVLVYHSDFAVEDIKWSPNSKSLMIISAKCSYFVVLLNIRECDAESVYRFKQPDLVKLSFIDWVPNNEFLILVASYNICSFVHRICDGKQILIPNICSSYEDEKPLMSFSSDGKYLAAIVHHACSYHVTLLSTDLWVILWMKKLEFIMVRGLQWSQNFDMLSVLDSSKNLKIFDLSGECLKMVQYDDPFVSGFFCTLFSKTLFAATCVKEEEKVYLILLYNLVNWQLSEVLEQKFNLECSNNLLAKNRLAFSHCGNFLASTLSNDGIVIWDFKRCCNPVKFNFQNSELQWHPRKAKLACSAGNQILIWKYDQDCPEKGTKLYIVETEISPINAFFWSRSNLVLRSTDTAVVLIKIKKTKHNNFNL</sequence>